<dbReference type="Pfam" id="PF13577">
    <property type="entry name" value="SnoaL_4"/>
    <property type="match status" value="1"/>
</dbReference>
<dbReference type="AlphaFoldDB" id="A0A4P6LSQ4"/>
<protein>
    <submittedName>
        <fullName evidence="2">Bile acid 7-alpha dehydratase</fullName>
        <ecNumber evidence="2">4.2.1.106</ecNumber>
    </submittedName>
</protein>
<dbReference type="InterPro" id="IPR032710">
    <property type="entry name" value="NTF2-like_dom_sf"/>
</dbReference>
<dbReference type="Gene3D" id="3.10.450.50">
    <property type="match status" value="1"/>
</dbReference>
<dbReference type="GO" id="GO:0033988">
    <property type="term" value="F:bile-acid 7alpha-dehydratase activity"/>
    <property type="evidence" value="ECO:0007669"/>
    <property type="project" value="UniProtKB-EC"/>
</dbReference>
<evidence type="ECO:0000259" key="1">
    <source>
        <dbReference type="Pfam" id="PF13577"/>
    </source>
</evidence>
<dbReference type="SUPFAM" id="SSF54427">
    <property type="entry name" value="NTF2-like"/>
    <property type="match status" value="1"/>
</dbReference>
<dbReference type="RefSeq" id="WP_130179503.1">
    <property type="nucleotide sequence ID" value="NZ_CP035945.1"/>
</dbReference>
<dbReference type="KEGG" id="bpro:PMF13cell1_00188"/>
<evidence type="ECO:0000313" key="2">
    <source>
        <dbReference type="EMBL" id="QBE94695.1"/>
    </source>
</evidence>
<sequence>MNIPADKQIMDLAKEVLTFAGHDYTPEQLKEIPKILATKNKYWWCVDMQLWDMMPEVYVEPFTFYSNGHKVPVKDIADQVKRASTVCDDSMVPIHMGHNPIVQFTGEKTARVLTRLNDYHTYNDDDSTYEGWGFYVDDFVKCEDDVWRIRTLRLTYRKILGALRTQG</sequence>
<gene>
    <name evidence="2" type="primary">baiE</name>
    <name evidence="2" type="ORF">PMF13cell1_00188</name>
</gene>
<dbReference type="EMBL" id="CP035945">
    <property type="protein sequence ID" value="QBE94695.1"/>
    <property type="molecule type" value="Genomic_DNA"/>
</dbReference>
<organism evidence="2 3">
    <name type="scientific">Blautia producta</name>
    <dbReference type="NCBI Taxonomy" id="33035"/>
    <lineage>
        <taxon>Bacteria</taxon>
        <taxon>Bacillati</taxon>
        <taxon>Bacillota</taxon>
        <taxon>Clostridia</taxon>
        <taxon>Lachnospirales</taxon>
        <taxon>Lachnospiraceae</taxon>
        <taxon>Blautia</taxon>
    </lineage>
</organism>
<dbReference type="EC" id="4.2.1.106" evidence="2"/>
<feature type="domain" description="SnoaL-like" evidence="1">
    <location>
        <begin position="29"/>
        <end position="153"/>
    </location>
</feature>
<accession>A0A4P6LSQ4</accession>
<dbReference type="InterPro" id="IPR037401">
    <property type="entry name" value="SnoaL-like"/>
</dbReference>
<evidence type="ECO:0000313" key="3">
    <source>
        <dbReference type="Proteomes" id="UP000289794"/>
    </source>
</evidence>
<proteinExistence type="predicted"/>
<name>A0A4P6LSQ4_9FIRM</name>
<dbReference type="Proteomes" id="UP000289794">
    <property type="component" value="Chromosome"/>
</dbReference>
<keyword evidence="2" id="KW-0456">Lyase</keyword>
<reference evidence="2 3" key="1">
    <citation type="submission" date="2019-01" db="EMBL/GenBank/DDBJ databases">
        <title>PMF-metabolizing Aryl O-demethylase.</title>
        <authorList>
            <person name="Kim M."/>
        </authorList>
    </citation>
    <scope>NUCLEOTIDE SEQUENCE [LARGE SCALE GENOMIC DNA]</scope>
    <source>
        <strain evidence="2 3">PMF1</strain>
    </source>
</reference>